<comment type="caution">
    <text evidence="1">The sequence shown here is derived from an EMBL/GenBank/DDBJ whole genome shotgun (WGS) entry which is preliminary data.</text>
</comment>
<evidence type="ECO:0000313" key="2">
    <source>
        <dbReference type="Proteomes" id="UP001054945"/>
    </source>
</evidence>
<organism evidence="1 2">
    <name type="scientific">Caerostris extrusa</name>
    <name type="common">Bark spider</name>
    <name type="synonym">Caerostris bankana</name>
    <dbReference type="NCBI Taxonomy" id="172846"/>
    <lineage>
        <taxon>Eukaryota</taxon>
        <taxon>Metazoa</taxon>
        <taxon>Ecdysozoa</taxon>
        <taxon>Arthropoda</taxon>
        <taxon>Chelicerata</taxon>
        <taxon>Arachnida</taxon>
        <taxon>Araneae</taxon>
        <taxon>Araneomorphae</taxon>
        <taxon>Entelegynae</taxon>
        <taxon>Araneoidea</taxon>
        <taxon>Araneidae</taxon>
        <taxon>Caerostris</taxon>
    </lineage>
</organism>
<sequence length="98" mass="11354">MSNRMLTKYIKDNGILVSQRTLQGRLTEFGLMARKQYRKSELTKAMVKQRFASQMSPFPKSGLISQNVSEDGLEKNTILTVLFRRCWLNMPHLSWCGL</sequence>
<evidence type="ECO:0000313" key="1">
    <source>
        <dbReference type="EMBL" id="GIX81989.1"/>
    </source>
</evidence>
<name>A0AAV4NEZ1_CAEEX</name>
<dbReference type="EMBL" id="BPLR01020732">
    <property type="protein sequence ID" value="GIX81989.1"/>
    <property type="molecule type" value="Genomic_DNA"/>
</dbReference>
<gene>
    <name evidence="1" type="ORF">CEXT_211211</name>
</gene>
<keyword evidence="2" id="KW-1185">Reference proteome</keyword>
<dbReference type="AlphaFoldDB" id="A0AAV4NEZ1"/>
<protein>
    <recommendedName>
        <fullName evidence="3">Transposase</fullName>
    </recommendedName>
</protein>
<dbReference type="Proteomes" id="UP001054945">
    <property type="component" value="Unassembled WGS sequence"/>
</dbReference>
<reference evidence="1 2" key="1">
    <citation type="submission" date="2021-06" db="EMBL/GenBank/DDBJ databases">
        <title>Caerostris extrusa draft genome.</title>
        <authorList>
            <person name="Kono N."/>
            <person name="Arakawa K."/>
        </authorList>
    </citation>
    <scope>NUCLEOTIDE SEQUENCE [LARGE SCALE GENOMIC DNA]</scope>
</reference>
<proteinExistence type="predicted"/>
<accession>A0AAV4NEZ1</accession>
<evidence type="ECO:0008006" key="3">
    <source>
        <dbReference type="Google" id="ProtNLM"/>
    </source>
</evidence>